<gene>
    <name evidence="1" type="ORF">KUCAC02_031278</name>
</gene>
<accession>A0ACB9XN31</accession>
<reference evidence="1" key="1">
    <citation type="submission" date="2022-05" db="EMBL/GenBank/DDBJ databases">
        <title>Chromosome-level genome of Chaenocephalus aceratus.</title>
        <authorList>
            <person name="Park H."/>
        </authorList>
    </citation>
    <scope>NUCLEOTIDE SEQUENCE</scope>
    <source>
        <strain evidence="1">KU_202001</strain>
    </source>
</reference>
<keyword evidence="2" id="KW-1185">Reference proteome</keyword>
<comment type="caution">
    <text evidence="1">The sequence shown here is derived from an EMBL/GenBank/DDBJ whole genome shotgun (WGS) entry which is preliminary data.</text>
</comment>
<protein>
    <submittedName>
        <fullName evidence="1">Uncharacterized protein</fullName>
    </submittedName>
</protein>
<evidence type="ECO:0000313" key="2">
    <source>
        <dbReference type="Proteomes" id="UP001057452"/>
    </source>
</evidence>
<organism evidence="1 2">
    <name type="scientific">Chaenocephalus aceratus</name>
    <name type="common">Blackfin icefish</name>
    <name type="synonym">Chaenichthys aceratus</name>
    <dbReference type="NCBI Taxonomy" id="36190"/>
    <lineage>
        <taxon>Eukaryota</taxon>
        <taxon>Metazoa</taxon>
        <taxon>Chordata</taxon>
        <taxon>Craniata</taxon>
        <taxon>Vertebrata</taxon>
        <taxon>Euteleostomi</taxon>
        <taxon>Actinopterygii</taxon>
        <taxon>Neopterygii</taxon>
        <taxon>Teleostei</taxon>
        <taxon>Neoteleostei</taxon>
        <taxon>Acanthomorphata</taxon>
        <taxon>Eupercaria</taxon>
        <taxon>Perciformes</taxon>
        <taxon>Notothenioidei</taxon>
        <taxon>Channichthyidae</taxon>
        <taxon>Chaenocephalus</taxon>
    </lineage>
</organism>
<sequence length="74" mass="8117">MMEEIDRFQVPPVNGETQPLDPAASSTSEADPDTRESLETEGSCQEGISEEWHCGKSCQSAAQEEFQDKVGRAK</sequence>
<evidence type="ECO:0000313" key="1">
    <source>
        <dbReference type="EMBL" id="KAI4827921.1"/>
    </source>
</evidence>
<dbReference type="EMBL" id="CM043789">
    <property type="protein sequence ID" value="KAI4827921.1"/>
    <property type="molecule type" value="Genomic_DNA"/>
</dbReference>
<proteinExistence type="predicted"/>
<name>A0ACB9XN31_CHAAC</name>
<dbReference type="Proteomes" id="UP001057452">
    <property type="component" value="Chromosome 5"/>
</dbReference>